<reference evidence="1 2" key="1">
    <citation type="submission" date="2016-06" db="EMBL/GenBank/DDBJ databases">
        <title>Comparative genomics of the ectomycorrhizal sister species Rhizopogon vinicolor and Rhizopogon vesiculosus (Basidiomycota: Boletales) reveals a divergence of the mating type B locus.</title>
        <authorList>
            <consortium name="DOE Joint Genome Institute"/>
            <person name="Mujic A.B."/>
            <person name="Kuo A."/>
            <person name="Tritt A."/>
            <person name="Lipzen A."/>
            <person name="Chen C."/>
            <person name="Johnson J."/>
            <person name="Sharma A."/>
            <person name="Barry K."/>
            <person name="Grigoriev I.V."/>
            <person name="Spatafora J.W."/>
        </authorList>
    </citation>
    <scope>NUCLEOTIDE SEQUENCE [LARGE SCALE GENOMIC DNA]</scope>
    <source>
        <strain evidence="1 2">AM-OR11-026</strain>
    </source>
</reference>
<protein>
    <submittedName>
        <fullName evidence="1">Uncharacterized protein</fullName>
    </submittedName>
</protein>
<keyword evidence="2" id="KW-1185">Reference proteome</keyword>
<dbReference type="OrthoDB" id="10462477at2759"/>
<proteinExistence type="predicted"/>
<evidence type="ECO:0000313" key="1">
    <source>
        <dbReference type="EMBL" id="OAX36335.1"/>
    </source>
</evidence>
<dbReference type="Proteomes" id="UP000092154">
    <property type="component" value="Unassembled WGS sequence"/>
</dbReference>
<dbReference type="AlphaFoldDB" id="A0A1B7MUS5"/>
<organism evidence="1 2">
    <name type="scientific">Rhizopogon vinicolor AM-OR11-026</name>
    <dbReference type="NCBI Taxonomy" id="1314800"/>
    <lineage>
        <taxon>Eukaryota</taxon>
        <taxon>Fungi</taxon>
        <taxon>Dikarya</taxon>
        <taxon>Basidiomycota</taxon>
        <taxon>Agaricomycotina</taxon>
        <taxon>Agaricomycetes</taxon>
        <taxon>Agaricomycetidae</taxon>
        <taxon>Boletales</taxon>
        <taxon>Suillineae</taxon>
        <taxon>Rhizopogonaceae</taxon>
        <taxon>Rhizopogon</taxon>
    </lineage>
</organism>
<accession>A0A1B7MUS5</accession>
<name>A0A1B7MUS5_9AGAM</name>
<sequence length="89" mass="9973">MLRSLTPFLTEVDRIFDHLILNNGKPLVGEGEDCPYGAVEVHISVAKVAYERNPVYGWHPSNPEDVQRGACRALVWRRIEGNEMALASP</sequence>
<dbReference type="EMBL" id="KV448424">
    <property type="protein sequence ID" value="OAX36335.1"/>
    <property type="molecule type" value="Genomic_DNA"/>
</dbReference>
<dbReference type="InParanoid" id="A0A1B7MUS5"/>
<evidence type="ECO:0000313" key="2">
    <source>
        <dbReference type="Proteomes" id="UP000092154"/>
    </source>
</evidence>
<gene>
    <name evidence="1" type="ORF">K503DRAFT_772628</name>
</gene>